<dbReference type="Gene3D" id="2.60.40.4060">
    <property type="entry name" value="Reeler domain"/>
    <property type="match status" value="1"/>
</dbReference>
<protein>
    <recommendedName>
        <fullName evidence="2">Reelin domain-containing protein</fullName>
    </recommendedName>
</protein>
<proteinExistence type="predicted"/>
<dbReference type="EMBL" id="UINC01003729">
    <property type="protein sequence ID" value="SVA08779.1"/>
    <property type="molecule type" value="Genomic_DNA"/>
</dbReference>
<gene>
    <name evidence="1" type="ORF">METZ01_LOCUS61633</name>
</gene>
<dbReference type="InterPro" id="IPR042307">
    <property type="entry name" value="Reeler_sf"/>
</dbReference>
<dbReference type="AlphaFoldDB" id="A0A381SZ94"/>
<sequence>MRKLGLCFILLGLIAMPVYGYGDGPPALNSNLDPTVEYGCTCHSTSPSERSIVMITGVPVMYEAEETYQFSVTVADSHELSASDGNTKAGFLLSSGSIGNFTWEDDQDIRYAKGVQDDISHIAVNDGGTWHINWTAPSADAGAVYFRLAGNSVDGSGGADEGDYWNLLAFTINPPGTIVSGDSSETLETRTIAVGDYETLFVIEETDAEKEAERQAALSQRVYEQGNLLYWTSLTALIVGAVFQREVLERRYDDGPEFLASELAYPQAIRRGILSIASFIVGVRWMASDALISFPPSSIVEEGTRTTDLTGFTIGCAFFISAWAAYGVYRTILAARVEPQVKDVL</sequence>
<name>A0A381SZ94_9ZZZZ</name>
<accession>A0A381SZ94</accession>
<evidence type="ECO:0008006" key="2">
    <source>
        <dbReference type="Google" id="ProtNLM"/>
    </source>
</evidence>
<evidence type="ECO:0000313" key="1">
    <source>
        <dbReference type="EMBL" id="SVA08779.1"/>
    </source>
</evidence>
<reference evidence="1" key="1">
    <citation type="submission" date="2018-05" db="EMBL/GenBank/DDBJ databases">
        <authorList>
            <person name="Lanie J.A."/>
            <person name="Ng W.-L."/>
            <person name="Kazmierczak K.M."/>
            <person name="Andrzejewski T.M."/>
            <person name="Davidsen T.M."/>
            <person name="Wayne K.J."/>
            <person name="Tettelin H."/>
            <person name="Glass J.I."/>
            <person name="Rusch D."/>
            <person name="Podicherti R."/>
            <person name="Tsui H.-C.T."/>
            <person name="Winkler M.E."/>
        </authorList>
    </citation>
    <scope>NUCLEOTIDE SEQUENCE</scope>
</reference>
<dbReference type="NCBIfam" id="NF041895">
    <property type="entry name" value="choice_anch_V"/>
    <property type="match status" value="1"/>
</dbReference>
<organism evidence="1">
    <name type="scientific">marine metagenome</name>
    <dbReference type="NCBI Taxonomy" id="408172"/>
    <lineage>
        <taxon>unclassified sequences</taxon>
        <taxon>metagenomes</taxon>
        <taxon>ecological metagenomes</taxon>
    </lineage>
</organism>